<protein>
    <recommendedName>
        <fullName evidence="3">Transposase</fullName>
    </recommendedName>
</protein>
<comment type="caution">
    <text evidence="1">The sequence shown here is derived from an EMBL/GenBank/DDBJ whole genome shotgun (WGS) entry which is preliminary data.</text>
</comment>
<dbReference type="InterPro" id="IPR036397">
    <property type="entry name" value="RNaseH_sf"/>
</dbReference>
<dbReference type="PANTHER" id="PTHR46060:SF1">
    <property type="entry name" value="MARINER MOS1 TRANSPOSASE-LIKE PROTEIN"/>
    <property type="match status" value="1"/>
</dbReference>
<sequence length="283" mass="32864">MDVRLKQRAVIEFLTADGVAPIDIHRRLSAVYRDACVDVSTVRRWVRTVKDANPVKTDIHDRVRSGRPVSACGERQVALVDELVRENRRCNQTDIANRVGISQERVHHIICNVLKYRRVCARWVPRMLTDEMKANRKQICEQLLTRYEAEGDAFLHSIVTGDESWAHHYDPEMKRQSMEYRHKGSPNPKKFKAVLSTPNDMLTPLHIYSNGCVGFVQTKCLFCNMITLGLTQVRERVQHWRSFGFMTCYLIHLIAQILRLVTFSSFRSLRNILKASVSLRMQR</sequence>
<name>A0AAN7SKH6_9COLE</name>
<dbReference type="PANTHER" id="PTHR46060">
    <property type="entry name" value="MARINER MOS1 TRANSPOSASE-LIKE PROTEIN"/>
    <property type="match status" value="1"/>
</dbReference>
<accession>A0AAN7SKH6</accession>
<evidence type="ECO:0000313" key="1">
    <source>
        <dbReference type="EMBL" id="KAK4884069.1"/>
    </source>
</evidence>
<evidence type="ECO:0000313" key="2">
    <source>
        <dbReference type="Proteomes" id="UP001353858"/>
    </source>
</evidence>
<dbReference type="Gene3D" id="3.30.420.10">
    <property type="entry name" value="Ribonuclease H-like superfamily/Ribonuclease H"/>
    <property type="match status" value="1"/>
</dbReference>
<reference evidence="2" key="1">
    <citation type="submission" date="2023-01" db="EMBL/GenBank/DDBJ databases">
        <title>Key to firefly adult light organ development and bioluminescence: homeobox transcription factors regulate luciferase expression and transportation to peroxisome.</title>
        <authorList>
            <person name="Fu X."/>
        </authorList>
    </citation>
    <scope>NUCLEOTIDE SEQUENCE [LARGE SCALE GENOMIC DNA]</scope>
</reference>
<dbReference type="InterPro" id="IPR052709">
    <property type="entry name" value="Transposase-MT_Hybrid"/>
</dbReference>
<dbReference type="EMBL" id="JARPUR010000001">
    <property type="protein sequence ID" value="KAK4884069.1"/>
    <property type="molecule type" value="Genomic_DNA"/>
</dbReference>
<dbReference type="GO" id="GO:0003676">
    <property type="term" value="F:nucleic acid binding"/>
    <property type="evidence" value="ECO:0007669"/>
    <property type="project" value="InterPro"/>
</dbReference>
<gene>
    <name evidence="1" type="ORF">RN001_000340</name>
</gene>
<dbReference type="Proteomes" id="UP001353858">
    <property type="component" value="Unassembled WGS sequence"/>
</dbReference>
<organism evidence="1 2">
    <name type="scientific">Aquatica leii</name>
    <dbReference type="NCBI Taxonomy" id="1421715"/>
    <lineage>
        <taxon>Eukaryota</taxon>
        <taxon>Metazoa</taxon>
        <taxon>Ecdysozoa</taxon>
        <taxon>Arthropoda</taxon>
        <taxon>Hexapoda</taxon>
        <taxon>Insecta</taxon>
        <taxon>Pterygota</taxon>
        <taxon>Neoptera</taxon>
        <taxon>Endopterygota</taxon>
        <taxon>Coleoptera</taxon>
        <taxon>Polyphaga</taxon>
        <taxon>Elateriformia</taxon>
        <taxon>Elateroidea</taxon>
        <taxon>Lampyridae</taxon>
        <taxon>Luciolinae</taxon>
        <taxon>Aquatica</taxon>
    </lineage>
</organism>
<keyword evidence="2" id="KW-1185">Reference proteome</keyword>
<proteinExistence type="predicted"/>
<dbReference type="AlphaFoldDB" id="A0AAN7SKH6"/>
<evidence type="ECO:0008006" key="3">
    <source>
        <dbReference type="Google" id="ProtNLM"/>
    </source>
</evidence>